<name>A0A2S5TM43_9GAMM</name>
<dbReference type="InterPro" id="IPR000639">
    <property type="entry name" value="Epox_hydrolase-like"/>
</dbReference>
<sequence>MPEGQYVTLKNGYRIHYQDQGQGPVVVFLHGSGNGASGYSNFKGNYPDLAQAGYRCLVPDLIGFGYSDKPADVEYPLSFFVDCLKQTLDALGVQKATLVGNSLGGAVALGFALEHPASVEKLVLMAPGGLNELPDYLEMPGMKAMFALYGSGKPVTEEAMKDFFIKAFVVDPAVVTDDLVHERAEMAKLQNPQVIKTLKVPVMTERLGEIGCPVLTLWGLNENMMPDSGIMRLAKGLRHGRMVLVPQCGHWVMIEHRGLFNRTVLDFLKHG</sequence>
<gene>
    <name evidence="2" type="ORF">C3942_03060</name>
</gene>
<dbReference type="PANTHER" id="PTHR46438:SF11">
    <property type="entry name" value="LIPASE-RELATED"/>
    <property type="match status" value="1"/>
</dbReference>
<protein>
    <submittedName>
        <fullName evidence="2">3-oxoacyl-ACP reductase</fullName>
    </submittedName>
</protein>
<evidence type="ECO:0000259" key="1">
    <source>
        <dbReference type="Pfam" id="PF00561"/>
    </source>
</evidence>
<proteinExistence type="predicted"/>
<feature type="domain" description="AB hydrolase-1" evidence="1">
    <location>
        <begin position="24"/>
        <end position="132"/>
    </location>
</feature>
<dbReference type="SUPFAM" id="SSF53474">
    <property type="entry name" value="alpha/beta-Hydrolases"/>
    <property type="match status" value="1"/>
</dbReference>
<dbReference type="Proteomes" id="UP000238220">
    <property type="component" value="Unassembled WGS sequence"/>
</dbReference>
<organism evidence="2 3">
    <name type="scientific">Solimonas fluminis</name>
    <dbReference type="NCBI Taxonomy" id="2086571"/>
    <lineage>
        <taxon>Bacteria</taxon>
        <taxon>Pseudomonadati</taxon>
        <taxon>Pseudomonadota</taxon>
        <taxon>Gammaproteobacteria</taxon>
        <taxon>Nevskiales</taxon>
        <taxon>Nevskiaceae</taxon>
        <taxon>Solimonas</taxon>
    </lineage>
</organism>
<dbReference type="GO" id="GO:0003824">
    <property type="term" value="F:catalytic activity"/>
    <property type="evidence" value="ECO:0007669"/>
    <property type="project" value="InterPro"/>
</dbReference>
<dbReference type="Pfam" id="PF00561">
    <property type="entry name" value="Abhydrolase_1"/>
    <property type="match status" value="1"/>
</dbReference>
<keyword evidence="3" id="KW-1185">Reference proteome</keyword>
<dbReference type="PRINTS" id="PR00412">
    <property type="entry name" value="EPOXHYDRLASE"/>
</dbReference>
<dbReference type="PANTHER" id="PTHR46438">
    <property type="entry name" value="ALPHA/BETA-HYDROLASES SUPERFAMILY PROTEIN"/>
    <property type="match status" value="1"/>
</dbReference>
<dbReference type="PRINTS" id="PR00111">
    <property type="entry name" value="ABHYDROLASE"/>
</dbReference>
<dbReference type="OrthoDB" id="334507at2"/>
<dbReference type="AlphaFoldDB" id="A0A2S5TM43"/>
<dbReference type="InterPro" id="IPR029058">
    <property type="entry name" value="AB_hydrolase_fold"/>
</dbReference>
<dbReference type="Gene3D" id="3.40.50.1820">
    <property type="entry name" value="alpha/beta hydrolase"/>
    <property type="match status" value="1"/>
</dbReference>
<comment type="caution">
    <text evidence="2">The sequence shown here is derived from an EMBL/GenBank/DDBJ whole genome shotgun (WGS) entry which is preliminary data.</text>
</comment>
<evidence type="ECO:0000313" key="3">
    <source>
        <dbReference type="Proteomes" id="UP000238220"/>
    </source>
</evidence>
<evidence type="ECO:0000313" key="2">
    <source>
        <dbReference type="EMBL" id="PPE76049.1"/>
    </source>
</evidence>
<accession>A0A2S5TM43</accession>
<dbReference type="EMBL" id="PSNW01000001">
    <property type="protein sequence ID" value="PPE76049.1"/>
    <property type="molecule type" value="Genomic_DNA"/>
</dbReference>
<reference evidence="2 3" key="1">
    <citation type="submission" date="2018-02" db="EMBL/GenBank/DDBJ databases">
        <title>Genome sequencing of Solimonas sp. HR-BB.</title>
        <authorList>
            <person name="Lee Y."/>
            <person name="Jeon C.O."/>
        </authorList>
    </citation>
    <scope>NUCLEOTIDE SEQUENCE [LARGE SCALE GENOMIC DNA]</scope>
    <source>
        <strain evidence="2 3">HR-BB</strain>
    </source>
</reference>
<dbReference type="InterPro" id="IPR000073">
    <property type="entry name" value="AB_hydrolase_1"/>
</dbReference>